<dbReference type="GO" id="GO:0005737">
    <property type="term" value="C:cytoplasm"/>
    <property type="evidence" value="ECO:0007669"/>
    <property type="project" value="TreeGrafter"/>
</dbReference>
<feature type="domain" description="Sulfatase N-terminal" evidence="3">
    <location>
        <begin position="6"/>
        <end position="327"/>
    </location>
</feature>
<comment type="caution">
    <text evidence="4">The sequence shown here is derived from an EMBL/GenBank/DDBJ whole genome shotgun (WGS) entry which is preliminary data.</text>
</comment>
<dbReference type="InterPro" id="IPR017850">
    <property type="entry name" value="Alkaline_phosphatase_core_sf"/>
</dbReference>
<dbReference type="Proteomes" id="UP000622860">
    <property type="component" value="Unassembled WGS sequence"/>
</dbReference>
<dbReference type="GO" id="GO:0008484">
    <property type="term" value="F:sulfuric ester hydrolase activity"/>
    <property type="evidence" value="ECO:0007669"/>
    <property type="project" value="TreeGrafter"/>
</dbReference>
<dbReference type="EMBL" id="BMFR01000005">
    <property type="protein sequence ID" value="GGG72792.1"/>
    <property type="molecule type" value="Genomic_DNA"/>
</dbReference>
<evidence type="ECO:0000256" key="1">
    <source>
        <dbReference type="ARBA" id="ARBA00022723"/>
    </source>
</evidence>
<keyword evidence="2" id="KW-0378">Hydrolase</keyword>
<dbReference type="Gene3D" id="3.40.720.10">
    <property type="entry name" value="Alkaline Phosphatase, subunit A"/>
    <property type="match status" value="1"/>
</dbReference>
<dbReference type="InterPro" id="IPR000917">
    <property type="entry name" value="Sulfatase_N"/>
</dbReference>
<sequence>MEKNMNVVFIMTDQQRADVIGENRHPCADFPNMEQLKRESVSFANFFTAASPCVPSRHTFLTGRQPWRNGVSGNRKFSTEGETTWMQLLREYGYRCVSVGKTHMVHAGSFHIPVPVGKSFGEQDGWNHFNPEASPESDDNYYDIHVARRACDALERLNDTEPFAMFIGFHAPHEPYVMPEKYLDFCKPEDVPLPANRSADEYETKSEAYRRRRDLFKNMFGDMTEGKMRKGIAGHFCLLKMVDDCLGMINDKLNEKNLLENTLIVFASDHGELLGEHNLFNKAATAYESEIRVPFMIRYPDGFKAGENITGLASSIDFVPTLFNIMGLEPDVTLPGHSLVPSIEAGREVRDYVTLADGDGTMGIRTREHKLWYNANLKDGEMYDLINDPDEMTNLYNHKDFKELRSELVELMLHARMVDDDRDNLPTRREKLLHDEVKSSYEPEVV</sequence>
<dbReference type="PANTHER" id="PTHR45953">
    <property type="entry name" value="IDURONATE 2-SULFATASE"/>
    <property type="match status" value="1"/>
</dbReference>
<dbReference type="SUPFAM" id="SSF53649">
    <property type="entry name" value="Alkaline phosphatase-like"/>
    <property type="match status" value="1"/>
</dbReference>
<proteinExistence type="predicted"/>
<gene>
    <name evidence="4" type="ORF">GCM10011398_16470</name>
</gene>
<dbReference type="Pfam" id="PF00884">
    <property type="entry name" value="Sulfatase"/>
    <property type="match status" value="1"/>
</dbReference>
<accession>A0A917M2J2</accession>
<organism evidence="4 5">
    <name type="scientific">Virgibacillus oceani</name>
    <dbReference type="NCBI Taxonomy" id="1479511"/>
    <lineage>
        <taxon>Bacteria</taxon>
        <taxon>Bacillati</taxon>
        <taxon>Bacillota</taxon>
        <taxon>Bacilli</taxon>
        <taxon>Bacillales</taxon>
        <taxon>Bacillaceae</taxon>
        <taxon>Virgibacillus</taxon>
    </lineage>
</organism>
<reference evidence="4" key="1">
    <citation type="journal article" date="2014" name="Int. J. Syst. Evol. Microbiol.">
        <title>Complete genome sequence of Corynebacterium casei LMG S-19264T (=DSM 44701T), isolated from a smear-ripened cheese.</title>
        <authorList>
            <consortium name="US DOE Joint Genome Institute (JGI-PGF)"/>
            <person name="Walter F."/>
            <person name="Albersmeier A."/>
            <person name="Kalinowski J."/>
            <person name="Ruckert C."/>
        </authorList>
    </citation>
    <scope>NUCLEOTIDE SEQUENCE</scope>
    <source>
        <strain evidence="4">CGMCC 1.12754</strain>
    </source>
</reference>
<evidence type="ECO:0000256" key="2">
    <source>
        <dbReference type="ARBA" id="ARBA00022801"/>
    </source>
</evidence>
<reference evidence="4" key="2">
    <citation type="submission" date="2020-09" db="EMBL/GenBank/DDBJ databases">
        <authorList>
            <person name="Sun Q."/>
            <person name="Zhou Y."/>
        </authorList>
    </citation>
    <scope>NUCLEOTIDE SEQUENCE</scope>
    <source>
        <strain evidence="4">CGMCC 1.12754</strain>
    </source>
</reference>
<keyword evidence="5" id="KW-1185">Reference proteome</keyword>
<evidence type="ECO:0000259" key="3">
    <source>
        <dbReference type="Pfam" id="PF00884"/>
    </source>
</evidence>
<evidence type="ECO:0000313" key="5">
    <source>
        <dbReference type="Proteomes" id="UP000622860"/>
    </source>
</evidence>
<dbReference type="AlphaFoldDB" id="A0A917M2J2"/>
<protein>
    <submittedName>
        <fullName evidence="4">Choline-sulfatase</fullName>
    </submittedName>
</protein>
<dbReference type="RefSeq" id="WP_188454913.1">
    <property type="nucleotide sequence ID" value="NZ_BMFR01000005.1"/>
</dbReference>
<evidence type="ECO:0000313" key="4">
    <source>
        <dbReference type="EMBL" id="GGG72792.1"/>
    </source>
</evidence>
<dbReference type="PANTHER" id="PTHR45953:SF1">
    <property type="entry name" value="IDURONATE 2-SULFATASE"/>
    <property type="match status" value="1"/>
</dbReference>
<dbReference type="GO" id="GO:0046872">
    <property type="term" value="F:metal ion binding"/>
    <property type="evidence" value="ECO:0007669"/>
    <property type="project" value="UniProtKB-KW"/>
</dbReference>
<name>A0A917M2J2_9BACI</name>
<keyword evidence="1" id="KW-0479">Metal-binding</keyword>